<evidence type="ECO:0000313" key="1">
    <source>
        <dbReference type="EMBL" id="BBX83715.1"/>
    </source>
</evidence>
<protein>
    <submittedName>
        <fullName evidence="1">Uncharacterized protein</fullName>
    </submittedName>
</protein>
<accession>A0ABN5YRW1</accession>
<proteinExistence type="predicted"/>
<keyword evidence="2" id="KW-1185">Reference proteome</keyword>
<organism evidence="1 2">
    <name type="scientific">Mycolicibacterium aubagnense</name>
    <dbReference type="NCBI Taxonomy" id="319707"/>
    <lineage>
        <taxon>Bacteria</taxon>
        <taxon>Bacillati</taxon>
        <taxon>Actinomycetota</taxon>
        <taxon>Actinomycetes</taxon>
        <taxon>Mycobacteriales</taxon>
        <taxon>Mycobacteriaceae</taxon>
        <taxon>Mycolicibacterium</taxon>
    </lineage>
</organism>
<sequence length="45" mass="5064">MLYARIGYHHVDRAEPGRTGFGRSLRRVEIVDVAASVNDAFAEFI</sequence>
<dbReference type="Proteomes" id="UP000465609">
    <property type="component" value="Chromosome"/>
</dbReference>
<name>A0ABN5YRW1_9MYCO</name>
<gene>
    <name evidence="1" type="ORF">MAUB_15880</name>
</gene>
<evidence type="ECO:0000313" key="2">
    <source>
        <dbReference type="Proteomes" id="UP000465609"/>
    </source>
</evidence>
<reference evidence="1 2" key="1">
    <citation type="journal article" date="2019" name="Emerg. Microbes Infect.">
        <title>Comprehensive subspecies identification of 175 nontuberculous mycobacteria species based on 7547 genomic profiles.</title>
        <authorList>
            <person name="Matsumoto Y."/>
            <person name="Kinjo T."/>
            <person name="Motooka D."/>
            <person name="Nabeya D."/>
            <person name="Jung N."/>
            <person name="Uechi K."/>
            <person name="Horii T."/>
            <person name="Iida T."/>
            <person name="Fujita J."/>
            <person name="Nakamura S."/>
        </authorList>
    </citation>
    <scope>NUCLEOTIDE SEQUENCE [LARGE SCALE GENOMIC DNA]</scope>
    <source>
        <strain evidence="1 2">JCM 15296</strain>
    </source>
</reference>
<dbReference type="EMBL" id="AP022577">
    <property type="protein sequence ID" value="BBX83715.1"/>
    <property type="molecule type" value="Genomic_DNA"/>
</dbReference>